<dbReference type="AlphaFoldDB" id="A0A561SJN8"/>
<keyword evidence="2" id="KW-1185">Reference proteome</keyword>
<accession>A0A561SJN8</accession>
<proteinExistence type="predicted"/>
<evidence type="ECO:0000313" key="2">
    <source>
        <dbReference type="Proteomes" id="UP000321261"/>
    </source>
</evidence>
<comment type="caution">
    <text evidence="1">The sequence shown here is derived from an EMBL/GenBank/DDBJ whole genome shotgun (WGS) entry which is preliminary data.</text>
</comment>
<name>A0A561SJN8_9PSEU</name>
<organism evidence="1 2">
    <name type="scientific">Pseudonocardia hierapolitana</name>
    <dbReference type="NCBI Taxonomy" id="1128676"/>
    <lineage>
        <taxon>Bacteria</taxon>
        <taxon>Bacillati</taxon>
        <taxon>Actinomycetota</taxon>
        <taxon>Actinomycetes</taxon>
        <taxon>Pseudonocardiales</taxon>
        <taxon>Pseudonocardiaceae</taxon>
        <taxon>Pseudonocardia</taxon>
    </lineage>
</organism>
<protein>
    <submittedName>
        <fullName evidence="1">Uncharacterized protein</fullName>
    </submittedName>
</protein>
<reference evidence="1 2" key="1">
    <citation type="submission" date="2019-06" db="EMBL/GenBank/DDBJ databases">
        <title>Sequencing the genomes of 1000 actinobacteria strains.</title>
        <authorList>
            <person name="Klenk H.-P."/>
        </authorList>
    </citation>
    <scope>NUCLEOTIDE SEQUENCE [LARGE SCALE GENOMIC DNA]</scope>
    <source>
        <strain evidence="1 2">DSM 45671</strain>
    </source>
</reference>
<sequence>MAPILRTRRPRDSSSSVIAWTRIGANAEVGSAAMRLVSTD</sequence>
<dbReference type="Proteomes" id="UP000321261">
    <property type="component" value="Unassembled WGS sequence"/>
</dbReference>
<dbReference type="EMBL" id="VIWU01000001">
    <property type="protein sequence ID" value="TWF75106.1"/>
    <property type="molecule type" value="Genomic_DNA"/>
</dbReference>
<evidence type="ECO:0000313" key="1">
    <source>
        <dbReference type="EMBL" id="TWF75106.1"/>
    </source>
</evidence>
<gene>
    <name evidence="1" type="ORF">FHX44_11990</name>
</gene>